<dbReference type="PROSITE" id="PS51257">
    <property type="entry name" value="PROKAR_LIPOPROTEIN"/>
    <property type="match status" value="1"/>
</dbReference>
<dbReference type="EMBL" id="JBHUOZ010000001">
    <property type="protein sequence ID" value="MFD2919317.1"/>
    <property type="molecule type" value="Genomic_DNA"/>
</dbReference>
<dbReference type="PANTHER" id="PTHR30570:SF1">
    <property type="entry name" value="PHOSPHATE-BINDING PROTEIN PSTS"/>
    <property type="match status" value="1"/>
</dbReference>
<comment type="caution">
    <text evidence="4">The sequence shown here is derived from an EMBL/GenBank/DDBJ whole genome shotgun (WGS) entry which is preliminary data.</text>
</comment>
<accession>A0ABW6A3I4</accession>
<dbReference type="InterPro" id="IPR024370">
    <property type="entry name" value="PBP_domain"/>
</dbReference>
<evidence type="ECO:0000313" key="4">
    <source>
        <dbReference type="EMBL" id="MFD2919317.1"/>
    </source>
</evidence>
<dbReference type="Pfam" id="PF12849">
    <property type="entry name" value="PBP_like_2"/>
    <property type="match status" value="1"/>
</dbReference>
<evidence type="ECO:0000256" key="1">
    <source>
        <dbReference type="ARBA" id="ARBA00022729"/>
    </source>
</evidence>
<keyword evidence="1 2" id="KW-0732">Signal</keyword>
<dbReference type="RefSeq" id="WP_386096384.1">
    <property type="nucleotide sequence ID" value="NZ_JBHUOZ010000001.1"/>
</dbReference>
<dbReference type="InterPro" id="IPR050811">
    <property type="entry name" value="Phosphate_ABC_transporter"/>
</dbReference>
<feature type="domain" description="PBP" evidence="3">
    <location>
        <begin position="41"/>
        <end position="278"/>
    </location>
</feature>
<dbReference type="SUPFAM" id="SSF53850">
    <property type="entry name" value="Periplasmic binding protein-like II"/>
    <property type="match status" value="1"/>
</dbReference>
<reference evidence="5" key="1">
    <citation type="journal article" date="2019" name="Int. J. Syst. Evol. Microbiol.">
        <title>The Global Catalogue of Microorganisms (GCM) 10K type strain sequencing project: providing services to taxonomists for standard genome sequencing and annotation.</title>
        <authorList>
            <consortium name="The Broad Institute Genomics Platform"/>
            <consortium name="The Broad Institute Genome Sequencing Center for Infectious Disease"/>
            <person name="Wu L."/>
            <person name="Ma J."/>
        </authorList>
    </citation>
    <scope>NUCLEOTIDE SEQUENCE [LARGE SCALE GENOMIC DNA]</scope>
    <source>
        <strain evidence="5">KCTC 23299</strain>
    </source>
</reference>
<organism evidence="4 5">
    <name type="scientific">Terrimonas rubra</name>
    <dbReference type="NCBI Taxonomy" id="1035890"/>
    <lineage>
        <taxon>Bacteria</taxon>
        <taxon>Pseudomonadati</taxon>
        <taxon>Bacteroidota</taxon>
        <taxon>Chitinophagia</taxon>
        <taxon>Chitinophagales</taxon>
        <taxon>Chitinophagaceae</taxon>
        <taxon>Terrimonas</taxon>
    </lineage>
</organism>
<feature type="chain" id="PRO_5046952384" evidence="2">
    <location>
        <begin position="21"/>
        <end position="312"/>
    </location>
</feature>
<evidence type="ECO:0000313" key="5">
    <source>
        <dbReference type="Proteomes" id="UP001597511"/>
    </source>
</evidence>
<feature type="signal peptide" evidence="2">
    <location>
        <begin position="1"/>
        <end position="20"/>
    </location>
</feature>
<gene>
    <name evidence="4" type="ORF">ACFS6H_06300</name>
</gene>
<evidence type="ECO:0000256" key="2">
    <source>
        <dbReference type="SAM" id="SignalP"/>
    </source>
</evidence>
<protein>
    <submittedName>
        <fullName evidence="4">PstS family phosphate ABC transporter substrate-binding protein</fullName>
    </submittedName>
</protein>
<evidence type="ECO:0000259" key="3">
    <source>
        <dbReference type="Pfam" id="PF12849"/>
    </source>
</evidence>
<proteinExistence type="predicted"/>
<keyword evidence="5" id="KW-1185">Reference proteome</keyword>
<dbReference type="Proteomes" id="UP001597511">
    <property type="component" value="Unassembled WGS sequence"/>
</dbReference>
<dbReference type="Gene3D" id="3.40.190.10">
    <property type="entry name" value="Periplasmic binding protein-like II"/>
    <property type="match status" value="2"/>
</dbReference>
<name>A0ABW6A3I4_9BACT</name>
<sequence>MKQGLLKNIVAFSLAATLLAACGNDGKKTKQGNSTPFEGVTTISVDETFKPVIDAQVQVYESNRPGTKINVQYKPEVDSWNDLWIDSIPLIISTRRISESERKFIADSLKVAVRQEVVARDAIAVIVHPDAPDFAFTMEEVKQILTGNYSKKLTPVFDGVKATGTVRYLVDSVLKGAKLSPDAMAARTSDSVINFIASNPSAVGFIGVSWVGNQDDSLQQSFLKKIKVAYIESTDSAGKYVLPMPANVYRGKYPMVRDLVYILKEPYQGLATGFAVFLKDEIGQLIFKRAYLAPMLRDFSIRKMALKEGPVE</sequence>
<dbReference type="PANTHER" id="PTHR30570">
    <property type="entry name" value="PERIPLASMIC PHOSPHATE BINDING COMPONENT OF PHOSPHATE ABC TRANSPORTER"/>
    <property type="match status" value="1"/>
</dbReference>